<sequence length="629" mass="69540">MNRSVSSPEDRSFFPPGKSSIIIAIRQAHTPEHWSQISGASCGGHRQSPINIVGSQAISDPNLHNFDFTNFTNQHALKTLVNNGHTVKCTVVDGQVEVSSGGLNGSYGVLQFHFHWGDTTLHPGSEHMLDGHRYPMEMHIVCMKKGLTISEALMDPEGIAVLGFFIQATEEGKQKPWQDLTSYLDNLNSSDSKVNISHSLSISDLLGDVDRTKFYRYKGSLTTPSCNEAVVWTVFQEPIQVHADLIKLFPTKTTLSNVYRPTQDLSGRHVYASPSTSSGQEHSWCYGDHCDFGPQNWHLLPETFCGGGQQSPVDIVHKDVVVDPMLNEFSFTNFDDKKAMDYLINTGHTVKCVLKEGVEVSGGGLDHIYSALQFHFHWGDDSDHPQGSEHMVDSVRYPMEMHIVNKRKDLSLAEAIMTQDGLAVLGFFIEVTQTSLHEDMSLDDLLGGVDRSMFYRYNGSLTTPTCNEAVVWTIFSQPIRMDKKLLDATWGQSRVLRSESNICPVILSCHIQSRSVVNTYKSRAHDVTSSEKSNLNVLNSVKKETGGDGKQIGTCARNLENPQESSTSLKEPQEASASPQEPPETSPPPQEPPTPPQEAPTSPQDPEAPPLLQETPEAPPPPQEPPESR</sequence>
<keyword evidence="3 7" id="KW-0479">Metal-binding</keyword>
<comment type="caution">
    <text evidence="10">The sequence shown here is derived from an EMBL/GenBank/DDBJ whole genome shotgun (WGS) entry which is preliminary data.</text>
</comment>
<gene>
    <name evidence="10" type="primary">CA4_2</name>
    <name evidence="10" type="ORF">N1851_002407</name>
</gene>
<comment type="catalytic activity">
    <reaction evidence="7">
        <text>hydrogencarbonate + H(+) = CO2 + H2O</text>
        <dbReference type="Rhea" id="RHEA:10748"/>
        <dbReference type="ChEBI" id="CHEBI:15377"/>
        <dbReference type="ChEBI" id="CHEBI:15378"/>
        <dbReference type="ChEBI" id="CHEBI:16526"/>
        <dbReference type="ChEBI" id="CHEBI:17544"/>
        <dbReference type="EC" id="4.2.1.1"/>
    </reaction>
</comment>
<name>A0AA47NA63_MERPO</name>
<dbReference type="GO" id="GO:0005886">
    <property type="term" value="C:plasma membrane"/>
    <property type="evidence" value="ECO:0007669"/>
    <property type="project" value="TreeGrafter"/>
</dbReference>
<dbReference type="InterPro" id="IPR018338">
    <property type="entry name" value="Carbonic_anhydrase_a-class_CS"/>
</dbReference>
<keyword evidence="5" id="KW-0325">Glycoprotein</keyword>
<feature type="compositionally biased region" description="Pro residues" evidence="8">
    <location>
        <begin position="580"/>
        <end position="598"/>
    </location>
</feature>
<evidence type="ECO:0000313" key="11">
    <source>
        <dbReference type="Proteomes" id="UP001174136"/>
    </source>
</evidence>
<feature type="compositionally biased region" description="Pro residues" evidence="8">
    <location>
        <begin position="617"/>
        <end position="629"/>
    </location>
</feature>
<dbReference type="InterPro" id="IPR023561">
    <property type="entry name" value="Carbonic_anhydrase_a-class"/>
</dbReference>
<evidence type="ECO:0000256" key="7">
    <source>
        <dbReference type="RuleBase" id="RU367011"/>
    </source>
</evidence>
<evidence type="ECO:0000256" key="6">
    <source>
        <dbReference type="ARBA" id="ARBA00023239"/>
    </source>
</evidence>
<reference evidence="10" key="1">
    <citation type="journal article" date="2023" name="Front. Mar. Sci.">
        <title>A new Merluccius polli reference genome to investigate the effects of global change in West African waters.</title>
        <authorList>
            <person name="Mateo J.L."/>
            <person name="Blanco-Fernandez C."/>
            <person name="Garcia-Vazquez E."/>
            <person name="Machado-Schiaffino G."/>
        </authorList>
    </citation>
    <scope>NUCLEOTIDE SEQUENCE</scope>
    <source>
        <strain evidence="10">C29</strain>
        <tissue evidence="10">Fin</tissue>
    </source>
</reference>
<evidence type="ECO:0000256" key="8">
    <source>
        <dbReference type="SAM" id="MobiDB-lite"/>
    </source>
</evidence>
<dbReference type="EMBL" id="JAOPHQ010000293">
    <property type="protein sequence ID" value="KAK0155273.1"/>
    <property type="molecule type" value="Genomic_DNA"/>
</dbReference>
<keyword evidence="11" id="KW-1185">Reference proteome</keyword>
<dbReference type="PANTHER" id="PTHR18952">
    <property type="entry name" value="CARBONIC ANHYDRASE"/>
    <property type="match status" value="1"/>
</dbReference>
<feature type="domain" description="Alpha-carbonic anhydrase" evidence="9">
    <location>
        <begin position="282"/>
        <end position="520"/>
    </location>
</feature>
<keyword evidence="6 7" id="KW-0456">Lyase</keyword>
<dbReference type="AlphaFoldDB" id="A0AA47NA63"/>
<feature type="domain" description="Alpha-carbonic anhydrase" evidence="9">
    <location>
        <begin position="21"/>
        <end position="274"/>
    </location>
</feature>
<dbReference type="Pfam" id="PF00194">
    <property type="entry name" value="Carb_anhydrase"/>
    <property type="match status" value="2"/>
</dbReference>
<evidence type="ECO:0000256" key="4">
    <source>
        <dbReference type="ARBA" id="ARBA00022833"/>
    </source>
</evidence>
<evidence type="ECO:0000256" key="5">
    <source>
        <dbReference type="ARBA" id="ARBA00023180"/>
    </source>
</evidence>
<feature type="compositionally biased region" description="Polar residues" evidence="8">
    <location>
        <begin position="560"/>
        <end position="570"/>
    </location>
</feature>
<organism evidence="10 11">
    <name type="scientific">Merluccius polli</name>
    <name type="common">Benguela hake</name>
    <name type="synonym">Merluccius cadenati</name>
    <dbReference type="NCBI Taxonomy" id="89951"/>
    <lineage>
        <taxon>Eukaryota</taxon>
        <taxon>Metazoa</taxon>
        <taxon>Chordata</taxon>
        <taxon>Craniata</taxon>
        <taxon>Vertebrata</taxon>
        <taxon>Euteleostomi</taxon>
        <taxon>Actinopterygii</taxon>
        <taxon>Neopterygii</taxon>
        <taxon>Teleostei</taxon>
        <taxon>Neoteleostei</taxon>
        <taxon>Acanthomorphata</taxon>
        <taxon>Zeiogadaria</taxon>
        <taxon>Gadariae</taxon>
        <taxon>Gadiformes</taxon>
        <taxon>Gadoidei</taxon>
        <taxon>Merlucciidae</taxon>
        <taxon>Merluccius</taxon>
    </lineage>
</organism>
<comment type="function">
    <text evidence="7">Reversible hydration of carbon dioxide.</text>
</comment>
<dbReference type="PANTHER" id="PTHR18952:SF200">
    <property type="entry name" value="CARBONIC ANHYDRASE"/>
    <property type="match status" value="1"/>
</dbReference>
<accession>A0AA47NA63</accession>
<keyword evidence="4 7" id="KW-0862">Zinc</keyword>
<dbReference type="PROSITE" id="PS00162">
    <property type="entry name" value="ALPHA_CA_1"/>
    <property type="match status" value="2"/>
</dbReference>
<evidence type="ECO:0000259" key="9">
    <source>
        <dbReference type="PROSITE" id="PS51144"/>
    </source>
</evidence>
<proteinExistence type="inferred from homology"/>
<evidence type="ECO:0000256" key="1">
    <source>
        <dbReference type="ARBA" id="ARBA00010718"/>
    </source>
</evidence>
<dbReference type="InterPro" id="IPR001148">
    <property type="entry name" value="CA_dom"/>
</dbReference>
<dbReference type="Gene3D" id="3.10.200.10">
    <property type="entry name" value="Alpha carbonic anhydrase"/>
    <property type="match status" value="2"/>
</dbReference>
<evidence type="ECO:0000313" key="10">
    <source>
        <dbReference type="EMBL" id="KAK0155273.1"/>
    </source>
</evidence>
<dbReference type="GO" id="GO:0004089">
    <property type="term" value="F:carbonate dehydratase activity"/>
    <property type="evidence" value="ECO:0007669"/>
    <property type="project" value="UniProtKB-UniRule"/>
</dbReference>
<comment type="similarity">
    <text evidence="1 7">Belongs to the alpha-carbonic anhydrase family.</text>
</comment>
<evidence type="ECO:0000256" key="2">
    <source>
        <dbReference type="ARBA" id="ARBA00012925"/>
    </source>
</evidence>
<feature type="compositionally biased region" description="Low complexity" evidence="8">
    <location>
        <begin position="599"/>
        <end position="616"/>
    </location>
</feature>
<dbReference type="SMART" id="SM01057">
    <property type="entry name" value="Carb_anhydrase"/>
    <property type="match status" value="2"/>
</dbReference>
<dbReference type="Proteomes" id="UP001174136">
    <property type="component" value="Unassembled WGS sequence"/>
</dbReference>
<feature type="region of interest" description="Disordered" evidence="8">
    <location>
        <begin position="560"/>
        <end position="629"/>
    </location>
</feature>
<dbReference type="InterPro" id="IPR036398">
    <property type="entry name" value="CA_dom_sf"/>
</dbReference>
<dbReference type="PROSITE" id="PS51144">
    <property type="entry name" value="ALPHA_CA_2"/>
    <property type="match status" value="2"/>
</dbReference>
<dbReference type="SUPFAM" id="SSF51069">
    <property type="entry name" value="Carbonic anhydrase"/>
    <property type="match status" value="2"/>
</dbReference>
<comment type="cofactor">
    <cofactor evidence="7">
        <name>Zn(2+)</name>
        <dbReference type="ChEBI" id="CHEBI:29105"/>
    </cofactor>
</comment>
<dbReference type="GO" id="GO:0008270">
    <property type="term" value="F:zinc ion binding"/>
    <property type="evidence" value="ECO:0007669"/>
    <property type="project" value="UniProtKB-UniRule"/>
</dbReference>
<dbReference type="EC" id="4.2.1.1" evidence="2 7"/>
<evidence type="ECO:0000256" key="3">
    <source>
        <dbReference type="ARBA" id="ARBA00022723"/>
    </source>
</evidence>
<dbReference type="FunFam" id="3.10.200.10:FF:000003">
    <property type="entry name" value="Carbonic anhydrase 12"/>
    <property type="match status" value="1"/>
</dbReference>
<protein>
    <recommendedName>
        <fullName evidence="2 7">Carbonic anhydrase</fullName>
        <ecNumber evidence="2 7">4.2.1.1</ecNumber>
    </recommendedName>
</protein>